<evidence type="ECO:0000259" key="3">
    <source>
        <dbReference type="Pfam" id="PF00248"/>
    </source>
</evidence>
<feature type="region of interest" description="Disordered" evidence="2">
    <location>
        <begin position="230"/>
        <end position="262"/>
    </location>
</feature>
<dbReference type="FunFam" id="3.20.20.100:FF:000004">
    <property type="entry name" value="Oxidoreductase, aldo/keto reductase"/>
    <property type="match status" value="1"/>
</dbReference>
<dbReference type="PANTHER" id="PTHR43364">
    <property type="entry name" value="NADH-SPECIFIC METHYLGLYOXAL REDUCTASE-RELATED"/>
    <property type="match status" value="1"/>
</dbReference>
<evidence type="ECO:0000256" key="1">
    <source>
        <dbReference type="ARBA" id="ARBA00023002"/>
    </source>
</evidence>
<dbReference type="Gene3D" id="3.20.20.100">
    <property type="entry name" value="NADP-dependent oxidoreductase domain"/>
    <property type="match status" value="1"/>
</dbReference>
<dbReference type="InterPro" id="IPR023210">
    <property type="entry name" value="NADP_OxRdtase_dom"/>
</dbReference>
<comment type="caution">
    <text evidence="4">The sequence shown here is derived from an EMBL/GenBank/DDBJ whole genome shotgun (WGS) entry which is preliminary data.</text>
</comment>
<dbReference type="PANTHER" id="PTHR43364:SF4">
    <property type="entry name" value="NAD(P)-LINKED OXIDOREDUCTASE SUPERFAMILY PROTEIN"/>
    <property type="match status" value="1"/>
</dbReference>
<gene>
    <name evidence="4" type="ORF">C8J26_3153</name>
</gene>
<dbReference type="SUPFAM" id="SSF51430">
    <property type="entry name" value="NAD(P)-linked oxidoreductase"/>
    <property type="match status" value="1"/>
</dbReference>
<dbReference type="GO" id="GO:0016491">
    <property type="term" value="F:oxidoreductase activity"/>
    <property type="evidence" value="ECO:0007669"/>
    <property type="project" value="UniProtKB-KW"/>
</dbReference>
<protein>
    <submittedName>
        <fullName evidence="4">Aryl-alcohol dehydrogenase-like predicted oxidoreductase</fullName>
    </submittedName>
</protein>
<dbReference type="GO" id="GO:0005829">
    <property type="term" value="C:cytosol"/>
    <property type="evidence" value="ECO:0007669"/>
    <property type="project" value="TreeGrafter"/>
</dbReference>
<sequence length="367" mass="39323">MTLDTYLPLGRSGLLVSPLALGTMTFGTPRWGLDESGSRAVFDRYTDLGGNFIDTADVYAGGRSEEMVGSFVAAQSSRDRLVIATKSGFATGHGYHAGGNGARHILASVEGSLRRLRTDFIDLYWVHVWDGVTPAEELLRTMTALVAAGKIRYWGISNTPAWYVAELATLARVQGDPAPIGLQYFYSLVERGVEAEHLPLARSAGMGFVPWSPLAYGMLTGKYDRATVEAGPKRAGGVPNQAGQDDTARPVDDKRLDGDNPFGDTLFTERNWQIVDELKRIAAEINETPARVALSWVVGQPGVASTLLGVSRAEQVTDNVAALSLTLPPEHRAALDAASGGNLPFLYGLFAPAVRNQVVFGGGDVRS</sequence>
<dbReference type="EMBL" id="QAOG01000005">
    <property type="protein sequence ID" value="PTQ59404.1"/>
    <property type="molecule type" value="Genomic_DNA"/>
</dbReference>
<dbReference type="CDD" id="cd19080">
    <property type="entry name" value="AKR_AKR9A_9B"/>
    <property type="match status" value="1"/>
</dbReference>
<proteinExistence type="predicted"/>
<name>A0A2T5GJB1_9SPHN</name>
<keyword evidence="5" id="KW-1185">Reference proteome</keyword>
<evidence type="ECO:0000256" key="2">
    <source>
        <dbReference type="SAM" id="MobiDB-lite"/>
    </source>
</evidence>
<dbReference type="InterPro" id="IPR050523">
    <property type="entry name" value="AKR_Detox_Biosynth"/>
</dbReference>
<accession>A0A2T5GJB1</accession>
<organism evidence="4 5">
    <name type="scientific">Sphingomonas aurantiaca</name>
    <dbReference type="NCBI Taxonomy" id="185949"/>
    <lineage>
        <taxon>Bacteria</taxon>
        <taxon>Pseudomonadati</taxon>
        <taxon>Pseudomonadota</taxon>
        <taxon>Alphaproteobacteria</taxon>
        <taxon>Sphingomonadales</taxon>
        <taxon>Sphingomonadaceae</taxon>
        <taxon>Sphingomonas</taxon>
    </lineage>
</organism>
<dbReference type="Pfam" id="PF00248">
    <property type="entry name" value="Aldo_ket_red"/>
    <property type="match status" value="1"/>
</dbReference>
<dbReference type="Proteomes" id="UP000244189">
    <property type="component" value="Unassembled WGS sequence"/>
</dbReference>
<evidence type="ECO:0000313" key="5">
    <source>
        <dbReference type="Proteomes" id="UP000244189"/>
    </source>
</evidence>
<feature type="domain" description="NADP-dependent oxidoreductase" evidence="3">
    <location>
        <begin position="18"/>
        <end position="338"/>
    </location>
</feature>
<dbReference type="InterPro" id="IPR036812">
    <property type="entry name" value="NAD(P)_OxRdtase_dom_sf"/>
</dbReference>
<evidence type="ECO:0000313" key="4">
    <source>
        <dbReference type="EMBL" id="PTQ59404.1"/>
    </source>
</evidence>
<feature type="compositionally biased region" description="Basic and acidic residues" evidence="2">
    <location>
        <begin position="246"/>
        <end position="258"/>
    </location>
</feature>
<keyword evidence="1" id="KW-0560">Oxidoreductase</keyword>
<reference evidence="4 5" key="1">
    <citation type="submission" date="2018-04" db="EMBL/GenBank/DDBJ databases">
        <title>Genomic Encyclopedia of Type Strains, Phase III (KMG-III): the genomes of soil and plant-associated and newly described type strains.</title>
        <authorList>
            <person name="Whitman W."/>
        </authorList>
    </citation>
    <scope>NUCLEOTIDE SEQUENCE [LARGE SCALE GENOMIC DNA]</scope>
    <source>
        <strain evidence="4 5">MA101b</strain>
    </source>
</reference>
<dbReference type="AlphaFoldDB" id="A0A2T5GJB1"/>
<dbReference type="RefSeq" id="WP_056024510.1">
    <property type="nucleotide sequence ID" value="NZ_QAOG01000005.1"/>
</dbReference>